<feature type="non-terminal residue" evidence="1">
    <location>
        <position position="60"/>
    </location>
</feature>
<organism evidence="1 2">
    <name type="scientific">Macrolepiota fuliginosa MF-IS2</name>
    <dbReference type="NCBI Taxonomy" id="1400762"/>
    <lineage>
        <taxon>Eukaryota</taxon>
        <taxon>Fungi</taxon>
        <taxon>Dikarya</taxon>
        <taxon>Basidiomycota</taxon>
        <taxon>Agaricomycotina</taxon>
        <taxon>Agaricomycetes</taxon>
        <taxon>Agaricomycetidae</taxon>
        <taxon>Agaricales</taxon>
        <taxon>Agaricineae</taxon>
        <taxon>Agaricaceae</taxon>
        <taxon>Macrolepiota</taxon>
    </lineage>
</organism>
<name>A0A9P6C152_9AGAR</name>
<evidence type="ECO:0000313" key="1">
    <source>
        <dbReference type="EMBL" id="KAF9445224.1"/>
    </source>
</evidence>
<keyword evidence="2" id="KW-1185">Reference proteome</keyword>
<reference evidence="1" key="1">
    <citation type="submission" date="2020-11" db="EMBL/GenBank/DDBJ databases">
        <authorList>
            <consortium name="DOE Joint Genome Institute"/>
            <person name="Ahrendt S."/>
            <person name="Riley R."/>
            <person name="Andreopoulos W."/>
            <person name="Labutti K."/>
            <person name="Pangilinan J."/>
            <person name="Ruiz-Duenas F.J."/>
            <person name="Barrasa J.M."/>
            <person name="Sanchez-Garcia M."/>
            <person name="Camarero S."/>
            <person name="Miyauchi S."/>
            <person name="Serrano A."/>
            <person name="Linde D."/>
            <person name="Babiker R."/>
            <person name="Drula E."/>
            <person name="Ayuso-Fernandez I."/>
            <person name="Pacheco R."/>
            <person name="Padilla G."/>
            <person name="Ferreira P."/>
            <person name="Barriuso J."/>
            <person name="Kellner H."/>
            <person name="Castanera R."/>
            <person name="Alfaro M."/>
            <person name="Ramirez L."/>
            <person name="Pisabarro A.G."/>
            <person name="Kuo A."/>
            <person name="Tritt A."/>
            <person name="Lipzen A."/>
            <person name="He G."/>
            <person name="Yan M."/>
            <person name="Ng V."/>
            <person name="Cullen D."/>
            <person name="Martin F."/>
            <person name="Rosso M.-N."/>
            <person name="Henrissat B."/>
            <person name="Hibbett D."/>
            <person name="Martinez A.T."/>
            <person name="Grigoriev I.V."/>
        </authorList>
    </citation>
    <scope>NUCLEOTIDE SEQUENCE</scope>
    <source>
        <strain evidence="1">MF-IS2</strain>
    </source>
</reference>
<protein>
    <submittedName>
        <fullName evidence="1">Uncharacterized protein</fullName>
    </submittedName>
</protein>
<dbReference type="AlphaFoldDB" id="A0A9P6C152"/>
<sequence>MPHGKAFTFLGVGRTKCCVGEIRSIVCGVFPHTPPGSNFDRAIQDLILNTLCPQLCTQIY</sequence>
<dbReference type="EMBL" id="MU151315">
    <property type="protein sequence ID" value="KAF9445224.1"/>
    <property type="molecule type" value="Genomic_DNA"/>
</dbReference>
<dbReference type="Proteomes" id="UP000807342">
    <property type="component" value="Unassembled WGS sequence"/>
</dbReference>
<accession>A0A9P6C152</accession>
<proteinExistence type="predicted"/>
<comment type="caution">
    <text evidence="1">The sequence shown here is derived from an EMBL/GenBank/DDBJ whole genome shotgun (WGS) entry which is preliminary data.</text>
</comment>
<evidence type="ECO:0000313" key="2">
    <source>
        <dbReference type="Proteomes" id="UP000807342"/>
    </source>
</evidence>
<gene>
    <name evidence="1" type="ORF">P691DRAFT_805962</name>
</gene>